<evidence type="ECO:0000313" key="2">
    <source>
        <dbReference type="Proteomes" id="UP000800200"/>
    </source>
</evidence>
<gene>
    <name evidence="1" type="ORF">K469DRAFT_470503</name>
</gene>
<proteinExistence type="predicted"/>
<reference evidence="1" key="1">
    <citation type="journal article" date="2020" name="Stud. Mycol.">
        <title>101 Dothideomycetes genomes: a test case for predicting lifestyles and emergence of pathogens.</title>
        <authorList>
            <person name="Haridas S."/>
            <person name="Albert R."/>
            <person name="Binder M."/>
            <person name="Bloem J."/>
            <person name="Labutti K."/>
            <person name="Salamov A."/>
            <person name="Andreopoulos B."/>
            <person name="Baker S."/>
            <person name="Barry K."/>
            <person name="Bills G."/>
            <person name="Bluhm B."/>
            <person name="Cannon C."/>
            <person name="Castanera R."/>
            <person name="Culley D."/>
            <person name="Daum C."/>
            <person name="Ezra D."/>
            <person name="Gonzalez J."/>
            <person name="Henrissat B."/>
            <person name="Kuo A."/>
            <person name="Liang C."/>
            <person name="Lipzen A."/>
            <person name="Lutzoni F."/>
            <person name="Magnuson J."/>
            <person name="Mondo S."/>
            <person name="Nolan M."/>
            <person name="Ohm R."/>
            <person name="Pangilinan J."/>
            <person name="Park H.-J."/>
            <person name="Ramirez L."/>
            <person name="Alfaro M."/>
            <person name="Sun H."/>
            <person name="Tritt A."/>
            <person name="Yoshinaga Y."/>
            <person name="Zwiers L.-H."/>
            <person name="Turgeon B."/>
            <person name="Goodwin S."/>
            <person name="Spatafora J."/>
            <person name="Crous P."/>
            <person name="Grigoriev I."/>
        </authorList>
    </citation>
    <scope>NUCLEOTIDE SEQUENCE</scope>
    <source>
        <strain evidence="1">CBS 207.26</strain>
    </source>
</reference>
<accession>A0A6A6ELE7</accession>
<sequence length="66" mass="7730">QYYEYMLEKPLGEGGSMNPYYESLLVNLPNPAPNAKDPRSRAICHADENFEYFYEIKHIDSINQML</sequence>
<feature type="non-terminal residue" evidence="1">
    <location>
        <position position="66"/>
    </location>
</feature>
<dbReference type="EMBL" id="ML994617">
    <property type="protein sequence ID" value="KAF2190930.1"/>
    <property type="molecule type" value="Genomic_DNA"/>
</dbReference>
<feature type="non-terminal residue" evidence="1">
    <location>
        <position position="1"/>
    </location>
</feature>
<dbReference type="AlphaFoldDB" id="A0A6A6ELE7"/>
<organism evidence="1 2">
    <name type="scientific">Zopfia rhizophila CBS 207.26</name>
    <dbReference type="NCBI Taxonomy" id="1314779"/>
    <lineage>
        <taxon>Eukaryota</taxon>
        <taxon>Fungi</taxon>
        <taxon>Dikarya</taxon>
        <taxon>Ascomycota</taxon>
        <taxon>Pezizomycotina</taxon>
        <taxon>Dothideomycetes</taxon>
        <taxon>Dothideomycetes incertae sedis</taxon>
        <taxon>Zopfiaceae</taxon>
        <taxon>Zopfia</taxon>
    </lineage>
</organism>
<name>A0A6A6ELE7_9PEZI</name>
<protein>
    <submittedName>
        <fullName evidence="1">Uncharacterized protein</fullName>
    </submittedName>
</protein>
<keyword evidence="2" id="KW-1185">Reference proteome</keyword>
<dbReference type="OrthoDB" id="3775350at2759"/>
<evidence type="ECO:0000313" key="1">
    <source>
        <dbReference type="EMBL" id="KAF2190930.1"/>
    </source>
</evidence>
<dbReference type="Proteomes" id="UP000800200">
    <property type="component" value="Unassembled WGS sequence"/>
</dbReference>